<sequence length="56" mass="6425">MNKQELLNEIQKLEFPNTDFIIVGGGALVIRNLRETSDLDIVVTAELFEKLKKDHQ</sequence>
<accession>A0A7S6VTV8</accession>
<dbReference type="AlphaFoldDB" id="A0A7S6VTV8"/>
<keyword evidence="2" id="KW-1185">Reference proteome</keyword>
<protein>
    <recommendedName>
        <fullName evidence="3">Nucleotidyl transferase AbiEii/AbiGii toxin family protein</fullName>
    </recommendedName>
</protein>
<dbReference type="EMBL" id="CP048659">
    <property type="protein sequence ID" value="QOW44853.1"/>
    <property type="molecule type" value="Genomic_DNA"/>
</dbReference>
<evidence type="ECO:0000313" key="2">
    <source>
        <dbReference type="Proteomes" id="UP000593966"/>
    </source>
</evidence>
<proteinExistence type="predicted"/>
<organism evidence="1 2">
    <name type="scientific">Acinetobacter piscicola</name>
    <dbReference type="NCBI Taxonomy" id="2006115"/>
    <lineage>
        <taxon>Bacteria</taxon>
        <taxon>Pseudomonadati</taxon>
        <taxon>Pseudomonadota</taxon>
        <taxon>Gammaproteobacteria</taxon>
        <taxon>Moraxellales</taxon>
        <taxon>Moraxellaceae</taxon>
        <taxon>Acinetobacter</taxon>
    </lineage>
</organism>
<dbReference type="Proteomes" id="UP000593966">
    <property type="component" value="Chromosome"/>
</dbReference>
<name>A0A7S6VTV8_9GAMM</name>
<evidence type="ECO:0008006" key="3">
    <source>
        <dbReference type="Google" id="ProtNLM"/>
    </source>
</evidence>
<dbReference type="RefSeq" id="WP_180047293.1">
    <property type="nucleotide sequence ID" value="NZ_CP048659.1"/>
</dbReference>
<evidence type="ECO:0000313" key="1">
    <source>
        <dbReference type="EMBL" id="QOW44853.1"/>
    </source>
</evidence>
<reference evidence="1 2" key="1">
    <citation type="submission" date="2020-02" db="EMBL/GenBank/DDBJ databases">
        <title>Tigecycline-resistant Acinetobacter species from pigs and migratory birds.</title>
        <authorList>
            <person name="Chen C."/>
            <person name="Sun J."/>
            <person name="Liao X.-P."/>
            <person name="Liu Y.-H."/>
        </authorList>
    </citation>
    <scope>NUCLEOTIDE SEQUENCE [LARGE SCALE GENOMIC DNA]</scope>
    <source>
        <strain evidence="1 2">YH12207_T</strain>
    </source>
</reference>
<dbReference type="Gene3D" id="3.30.460.40">
    <property type="match status" value="1"/>
</dbReference>
<gene>
    <name evidence="1" type="ORF">G0028_02455</name>
</gene>